<dbReference type="GO" id="GO:0000271">
    <property type="term" value="P:polysaccharide biosynthetic process"/>
    <property type="evidence" value="ECO:0007669"/>
    <property type="project" value="InterPro"/>
</dbReference>
<dbReference type="GO" id="GO:0015774">
    <property type="term" value="P:polysaccharide transport"/>
    <property type="evidence" value="ECO:0007669"/>
    <property type="project" value="InterPro"/>
</dbReference>
<name>S9RIN5_9RHOB</name>
<organism evidence="1 2">
    <name type="scientific">Salipiger mucosus DSM 16094</name>
    <dbReference type="NCBI Taxonomy" id="1123237"/>
    <lineage>
        <taxon>Bacteria</taxon>
        <taxon>Pseudomonadati</taxon>
        <taxon>Pseudomonadota</taxon>
        <taxon>Alphaproteobacteria</taxon>
        <taxon>Rhodobacterales</taxon>
        <taxon>Roseobacteraceae</taxon>
        <taxon>Salipiger</taxon>
    </lineage>
</organism>
<dbReference type="AlphaFoldDB" id="S9RIN5"/>
<gene>
    <name evidence="1" type="ORF">Salmuc_03302</name>
</gene>
<keyword evidence="2" id="KW-1185">Reference proteome</keyword>
<comment type="caution">
    <text evidence="1">The sequence shown here is derived from an EMBL/GenBank/DDBJ whole genome shotgun (WGS) entry which is preliminary data.</text>
</comment>
<dbReference type="Proteomes" id="UP000015347">
    <property type="component" value="Unassembled WGS sequence"/>
</dbReference>
<proteinExistence type="predicted"/>
<sequence>MPPMRSFLFLQGPIGPFFKQLSDALKARGHHVHKVNFWGGDEAFFPDGESFTDPAANWPTHLLSLCRKHMVTDIVLFGDRRSYHEDAIESIAEANPDTRVWVFEEGYFRPNWITLDHYGVNARSSLPSSREELIAAAEGIETLPTPSQHSVTPWVREFLPSLGKYHAVAKALAGKYPHFQYHRMKPPLTELSGWMKTLAGRAIGHSEEGDIDDFRALETTDHFLAPLQLEGDFQIRKYSPFKGNAEFINFLIASFAKHADGSRALVIKSHPYDCRWAHWRSHTYRIAKQFGVADRVVFVHKCPVSEIVENCRGCVTINSSFGLDALTRGIPVKALGQAFWNFAPITNEGTLDRFWSAPEKPAPEAVNLMKEVVMRRTQFNGGFYSEQGRALCIQDVANTLSSREQSTSVLSEAPTMRLQEKRARRVHELGSTQARKKKLDLFI</sequence>
<dbReference type="EMBL" id="APVH01000042">
    <property type="protein sequence ID" value="EPX77980.1"/>
    <property type="molecule type" value="Genomic_DNA"/>
</dbReference>
<dbReference type="InterPro" id="IPR007833">
    <property type="entry name" value="Capsule_polysaccharide_synth"/>
</dbReference>
<dbReference type="STRING" id="1123237.Salmuc_03302"/>
<evidence type="ECO:0000313" key="1">
    <source>
        <dbReference type="EMBL" id="EPX77980.1"/>
    </source>
</evidence>
<dbReference type="Pfam" id="PF05159">
    <property type="entry name" value="Capsule_synth"/>
    <property type="match status" value="1"/>
</dbReference>
<evidence type="ECO:0000313" key="2">
    <source>
        <dbReference type="Proteomes" id="UP000015347"/>
    </source>
</evidence>
<dbReference type="HOGENOM" id="CLU_040135_1_0_5"/>
<dbReference type="eggNOG" id="COG3562">
    <property type="taxonomic scope" value="Bacteria"/>
</dbReference>
<protein>
    <submittedName>
        <fullName evidence="1">Capsular polysaccharide export system protein KpsS</fullName>
    </submittedName>
</protein>
<accession>S9RIN5</accession>
<reference evidence="2" key="1">
    <citation type="journal article" date="2014" name="Stand. Genomic Sci.">
        <title>Genome sequence of the exopolysaccharide-producing Salipiger mucosus type strain (DSM 16094(T)), a moderately halophilic member of the Roseobacter clade.</title>
        <authorList>
            <person name="Riedel T."/>
            <person name="Spring S."/>
            <person name="Fiebig A."/>
            <person name="Petersen J."/>
            <person name="Kyrpides N.C."/>
            <person name="Goker M."/>
            <person name="Klenk H.P."/>
        </authorList>
    </citation>
    <scope>NUCLEOTIDE SEQUENCE [LARGE SCALE GENOMIC DNA]</scope>
    <source>
        <strain evidence="2">DSM 16094</strain>
    </source>
</reference>
<dbReference type="CDD" id="cd16441">
    <property type="entry name" value="beta_Kdo_transferase_KpsS"/>
    <property type="match status" value="1"/>
</dbReference>